<gene>
    <name evidence="3" type="primary">RAD7</name>
    <name evidence="3" type="ORF">Cpir12675_000464</name>
</gene>
<name>A0ABR3ZQ00_9PEZI</name>
<sequence length="617" mass="68022">MARRNGRRGITGPTSALSDFLAAHNISASEIRRTAEDRRRLIAQQCQQDDATVGPSDGAIVVPSDDEKDGDFVETSPQLGPRATRSATRRSARDSGKGKGKGKQAPKRKHSGFGSSDTSSESSDASESSDIIDALADLPRNRISQKEDCDVCSKQFTVTPYSKPGPNGGLLCMACSRKSKAATTSSARPRKIPATARKKQKDIMDRILVLGTKTLSLQCIELLVKNLHLAESVENLPESVVDRILRLVAKRRLLNSSTLSLFARPRSEFLYLYDAANLTMDDFIMCFNTCEILKKLAIHNGIQFKDPVMDHLIQTGAPIESFALHGGNLLSSASWMRFFKARGAHLKGIVVNYTDAAFNDEVVEYMVTHCPSLKHISIRHNPAVTSESLLSIRRLTQLTSLSVQTTKRIHVSDYVALISSIGSNLECLSLRSMTEMDDELLDAIHAKCRQLRKLRITECPSFTDAKMAEFFRSWDNLPLYHLDLDRCRAITNASEENGEIINPAIGPLAFKALVEHSASELRYLNVVSARHITTEAFETAFSVNGGFPWLTYIELSFCTQLTNELVEKLIAVSPCLQQVIVFGCLKLSARLKVPSHVKVIGLSNVQGMILGAQTIRS</sequence>
<reference evidence="3 4" key="1">
    <citation type="journal article" date="2024" name="IMA Fungus">
        <title>IMA Genome - F19 : A genome assembly and annotation guide to empower mycologists, including annotated draft genome sequences of Ceratocystis pirilliformis, Diaporthe australafricana, Fusarium ophioides, Paecilomyces lecythidis, and Sporothrix stenoceras.</title>
        <authorList>
            <person name="Aylward J."/>
            <person name="Wilson A.M."/>
            <person name="Visagie C.M."/>
            <person name="Spraker J."/>
            <person name="Barnes I."/>
            <person name="Buitendag C."/>
            <person name="Ceriani C."/>
            <person name="Del Mar Angel L."/>
            <person name="du Plessis D."/>
            <person name="Fuchs T."/>
            <person name="Gasser K."/>
            <person name="Kramer D."/>
            <person name="Li W."/>
            <person name="Munsamy K."/>
            <person name="Piso A."/>
            <person name="Price J.L."/>
            <person name="Sonnekus B."/>
            <person name="Thomas C."/>
            <person name="van der Nest A."/>
            <person name="van Dijk A."/>
            <person name="van Heerden A."/>
            <person name="van Vuuren N."/>
            <person name="Yilmaz N."/>
            <person name="Duong T.A."/>
            <person name="van der Merwe N.A."/>
            <person name="Wingfield M.J."/>
            <person name="Wingfield B.D."/>
        </authorList>
    </citation>
    <scope>NUCLEOTIDE SEQUENCE [LARGE SCALE GENOMIC DNA]</scope>
    <source>
        <strain evidence="3 4">CMW 12675</strain>
    </source>
</reference>
<dbReference type="SMART" id="SM00367">
    <property type="entry name" value="LRR_CC"/>
    <property type="match status" value="4"/>
</dbReference>
<dbReference type="InterPro" id="IPR032675">
    <property type="entry name" value="LRR_dom_sf"/>
</dbReference>
<evidence type="ECO:0000313" key="4">
    <source>
        <dbReference type="Proteomes" id="UP001583280"/>
    </source>
</evidence>
<dbReference type="Gene3D" id="3.80.10.10">
    <property type="entry name" value="Ribonuclease Inhibitor"/>
    <property type="match status" value="2"/>
</dbReference>
<comment type="caution">
    <text evidence="3">The sequence shown here is derived from an EMBL/GenBank/DDBJ whole genome shotgun (WGS) entry which is preliminary data.</text>
</comment>
<proteinExistence type="predicted"/>
<keyword evidence="4" id="KW-1185">Reference proteome</keyword>
<feature type="domain" description="DNA repair protein rhp7 treble clef" evidence="2">
    <location>
        <begin position="145"/>
        <end position="180"/>
    </location>
</feature>
<evidence type="ECO:0000256" key="1">
    <source>
        <dbReference type="SAM" id="MobiDB-lite"/>
    </source>
</evidence>
<dbReference type="InterPro" id="IPR006553">
    <property type="entry name" value="Leu-rich_rpt_Cys-con_subtyp"/>
</dbReference>
<dbReference type="EMBL" id="JAWDJO010000005">
    <property type="protein sequence ID" value="KAL1901594.1"/>
    <property type="molecule type" value="Genomic_DNA"/>
</dbReference>
<dbReference type="GO" id="GO:0003677">
    <property type="term" value="F:DNA binding"/>
    <property type="evidence" value="ECO:0007669"/>
    <property type="project" value="UniProtKB-KW"/>
</dbReference>
<dbReference type="InterPro" id="IPR056451">
    <property type="entry name" value="Znf_Tbcl_Rhp7"/>
</dbReference>
<protein>
    <submittedName>
        <fullName evidence="3">UV-damaged DNA-binding protein rad7</fullName>
    </submittedName>
</protein>
<evidence type="ECO:0000259" key="2">
    <source>
        <dbReference type="Pfam" id="PF23550"/>
    </source>
</evidence>
<feature type="region of interest" description="Disordered" evidence="1">
    <location>
        <begin position="39"/>
        <end position="129"/>
    </location>
</feature>
<evidence type="ECO:0000313" key="3">
    <source>
        <dbReference type="EMBL" id="KAL1901594.1"/>
    </source>
</evidence>
<organism evidence="3 4">
    <name type="scientific">Ceratocystis pirilliformis</name>
    <dbReference type="NCBI Taxonomy" id="259994"/>
    <lineage>
        <taxon>Eukaryota</taxon>
        <taxon>Fungi</taxon>
        <taxon>Dikarya</taxon>
        <taxon>Ascomycota</taxon>
        <taxon>Pezizomycotina</taxon>
        <taxon>Sordariomycetes</taxon>
        <taxon>Hypocreomycetidae</taxon>
        <taxon>Microascales</taxon>
        <taxon>Ceratocystidaceae</taxon>
        <taxon>Ceratocystis</taxon>
    </lineage>
</organism>
<dbReference type="Proteomes" id="UP001583280">
    <property type="component" value="Unassembled WGS sequence"/>
</dbReference>
<dbReference type="Pfam" id="PF23550">
    <property type="entry name" value="zf_Tbcl_Rhp7"/>
    <property type="match status" value="1"/>
</dbReference>
<feature type="compositionally biased region" description="Low complexity" evidence="1">
    <location>
        <begin position="115"/>
        <end position="129"/>
    </location>
</feature>
<dbReference type="SUPFAM" id="SSF52047">
    <property type="entry name" value="RNI-like"/>
    <property type="match status" value="1"/>
</dbReference>
<keyword evidence="3" id="KW-0238">DNA-binding</keyword>
<feature type="compositionally biased region" description="Basic residues" evidence="1">
    <location>
        <begin position="98"/>
        <end position="111"/>
    </location>
</feature>
<dbReference type="PANTHER" id="PTHR13318">
    <property type="entry name" value="PARTNER OF PAIRED, ISOFORM B-RELATED"/>
    <property type="match status" value="1"/>
</dbReference>
<accession>A0ABR3ZQ00</accession>
<dbReference type="PANTHER" id="PTHR13318:SF234">
    <property type="entry name" value="RNI-LIKE PROTEIN"/>
    <property type="match status" value="1"/>
</dbReference>